<proteinExistence type="predicted"/>
<dbReference type="InParanoid" id="H2YSJ2"/>
<dbReference type="Pfam" id="PF00431">
    <property type="entry name" value="CUB"/>
    <property type="match status" value="2"/>
</dbReference>
<keyword evidence="1" id="KW-0677">Repeat</keyword>
<sequence length="109" mass="11826">MEPHRACSFDYLSVFDGPSTSSSLIGKYCGSEVPPSITGSGSYLTVYFHSDSSVQGDGFQFRYTVGCTYTFTDTQGTFTSPGYPSNYPQSSDCTYNIQPSSGNQILLSF</sequence>
<protein>
    <recommendedName>
        <fullName evidence="4">CUB domain-containing protein</fullName>
    </recommendedName>
</protein>
<dbReference type="AlphaFoldDB" id="H2YSJ2"/>
<dbReference type="Gene3D" id="2.60.120.290">
    <property type="entry name" value="Spermadhesin, CUB domain"/>
    <property type="match status" value="2"/>
</dbReference>
<keyword evidence="6" id="KW-1185">Reference proteome</keyword>
<dbReference type="CDD" id="cd00041">
    <property type="entry name" value="CUB"/>
    <property type="match status" value="2"/>
</dbReference>
<dbReference type="SUPFAM" id="SSF49854">
    <property type="entry name" value="Spermadhesin, CUB domain"/>
    <property type="match status" value="2"/>
</dbReference>
<evidence type="ECO:0000256" key="2">
    <source>
        <dbReference type="ARBA" id="ARBA00023157"/>
    </source>
</evidence>
<keyword evidence="2" id="KW-1015">Disulfide bond</keyword>
<comment type="caution">
    <text evidence="3">Lacks conserved residue(s) required for the propagation of feature annotation.</text>
</comment>
<feature type="domain" description="CUB" evidence="4">
    <location>
        <begin position="1"/>
        <end position="66"/>
    </location>
</feature>
<dbReference type="Ensembl" id="ENSCSAVT00000008410.1">
    <property type="protein sequence ID" value="ENSCSAVP00000008302.1"/>
    <property type="gene ID" value="ENSCSAVG00000004940.1"/>
</dbReference>
<evidence type="ECO:0000259" key="4">
    <source>
        <dbReference type="PROSITE" id="PS01180"/>
    </source>
</evidence>
<evidence type="ECO:0000313" key="5">
    <source>
        <dbReference type="Ensembl" id="ENSCSAVP00000008302.1"/>
    </source>
</evidence>
<feature type="domain" description="CUB" evidence="4">
    <location>
        <begin position="67"/>
        <end position="109"/>
    </location>
</feature>
<dbReference type="InterPro" id="IPR035914">
    <property type="entry name" value="Sperma_CUB_dom_sf"/>
</dbReference>
<organism evidence="5 6">
    <name type="scientific">Ciona savignyi</name>
    <name type="common">Pacific transparent sea squirt</name>
    <dbReference type="NCBI Taxonomy" id="51511"/>
    <lineage>
        <taxon>Eukaryota</taxon>
        <taxon>Metazoa</taxon>
        <taxon>Chordata</taxon>
        <taxon>Tunicata</taxon>
        <taxon>Ascidiacea</taxon>
        <taxon>Phlebobranchia</taxon>
        <taxon>Cionidae</taxon>
        <taxon>Ciona</taxon>
    </lineage>
</organism>
<evidence type="ECO:0000256" key="3">
    <source>
        <dbReference type="PROSITE-ProRule" id="PRU00059"/>
    </source>
</evidence>
<dbReference type="OMA" id="SSNNCKY"/>
<dbReference type="Proteomes" id="UP000007875">
    <property type="component" value="Unassembled WGS sequence"/>
</dbReference>
<evidence type="ECO:0000313" key="6">
    <source>
        <dbReference type="Proteomes" id="UP000007875"/>
    </source>
</evidence>
<dbReference type="PROSITE" id="PS01180">
    <property type="entry name" value="CUB"/>
    <property type="match status" value="2"/>
</dbReference>
<reference evidence="5" key="3">
    <citation type="submission" date="2025-09" db="UniProtKB">
        <authorList>
            <consortium name="Ensembl"/>
        </authorList>
    </citation>
    <scope>IDENTIFICATION</scope>
</reference>
<dbReference type="STRING" id="51511.ENSCSAVP00000008302"/>
<reference evidence="6" key="1">
    <citation type="submission" date="2003-08" db="EMBL/GenBank/DDBJ databases">
        <authorList>
            <person name="Birren B."/>
            <person name="Nusbaum C."/>
            <person name="Abebe A."/>
            <person name="Abouelleil A."/>
            <person name="Adekoya E."/>
            <person name="Ait-zahra M."/>
            <person name="Allen N."/>
            <person name="Allen T."/>
            <person name="An P."/>
            <person name="Anderson M."/>
            <person name="Anderson S."/>
            <person name="Arachchi H."/>
            <person name="Armbruster J."/>
            <person name="Bachantsang P."/>
            <person name="Baldwin J."/>
            <person name="Barry A."/>
            <person name="Bayul T."/>
            <person name="Blitshsteyn B."/>
            <person name="Bloom T."/>
            <person name="Blye J."/>
            <person name="Boguslavskiy L."/>
            <person name="Borowsky M."/>
            <person name="Boukhgalter B."/>
            <person name="Brunache A."/>
            <person name="Butler J."/>
            <person name="Calixte N."/>
            <person name="Calvo S."/>
            <person name="Camarata J."/>
            <person name="Campo K."/>
            <person name="Chang J."/>
            <person name="Cheshatsang Y."/>
            <person name="Citroen M."/>
            <person name="Collymore A."/>
            <person name="Considine T."/>
            <person name="Cook A."/>
            <person name="Cooke P."/>
            <person name="Corum B."/>
            <person name="Cuomo C."/>
            <person name="David R."/>
            <person name="Dawoe T."/>
            <person name="Degray S."/>
            <person name="Dodge S."/>
            <person name="Dooley K."/>
            <person name="Dorje P."/>
            <person name="Dorjee K."/>
            <person name="Dorris L."/>
            <person name="Duffey N."/>
            <person name="Dupes A."/>
            <person name="Elkins T."/>
            <person name="Engels R."/>
            <person name="Erickson J."/>
            <person name="Farina A."/>
            <person name="Faro S."/>
            <person name="Ferreira P."/>
            <person name="Fischer H."/>
            <person name="Fitzgerald M."/>
            <person name="Foley K."/>
            <person name="Gage D."/>
            <person name="Galagan J."/>
            <person name="Gearin G."/>
            <person name="Gnerre S."/>
            <person name="Gnirke A."/>
            <person name="Goyette A."/>
            <person name="Graham J."/>
            <person name="Grandbois E."/>
            <person name="Gyaltsen K."/>
            <person name="Hafez N."/>
            <person name="Hagopian D."/>
            <person name="Hagos B."/>
            <person name="Hall J."/>
            <person name="Hatcher B."/>
            <person name="Heller A."/>
            <person name="Higgins H."/>
            <person name="Honan T."/>
            <person name="Horn A."/>
            <person name="Houde N."/>
            <person name="Hughes L."/>
            <person name="Hulme W."/>
            <person name="Husby E."/>
            <person name="Iliev I."/>
            <person name="Jaffe D."/>
            <person name="Jones C."/>
            <person name="Kamal M."/>
            <person name="Kamat A."/>
            <person name="Kamvysselis M."/>
            <person name="Karlsson E."/>
            <person name="Kells C."/>
            <person name="Kieu A."/>
            <person name="Kisner P."/>
            <person name="Kodira C."/>
            <person name="Kulbokas E."/>
            <person name="Labutti K."/>
            <person name="Lama D."/>
            <person name="Landers T."/>
            <person name="Leger J."/>
            <person name="Levine S."/>
            <person name="Lewis D."/>
            <person name="Lewis T."/>
            <person name="Lindblad-toh K."/>
            <person name="Liu X."/>
            <person name="Lokyitsang T."/>
            <person name="Lokyitsang Y."/>
            <person name="Lucien O."/>
            <person name="Lui A."/>
            <person name="Ma L.J."/>
            <person name="Mabbitt R."/>
            <person name="Macdonald J."/>
            <person name="Maclean C."/>
            <person name="Major J."/>
            <person name="Manning J."/>
            <person name="Marabella R."/>
            <person name="Maru K."/>
            <person name="Matthews C."/>
            <person name="Mauceli E."/>
            <person name="Mccarthy M."/>
            <person name="Mcdonough S."/>
            <person name="Mcghee T."/>
            <person name="Meldrim J."/>
            <person name="Meneus L."/>
            <person name="Mesirov J."/>
            <person name="Mihalev A."/>
            <person name="Mihova T."/>
            <person name="Mikkelsen T."/>
            <person name="Mlenga V."/>
            <person name="Moru K."/>
            <person name="Mozes J."/>
            <person name="Mulrain L."/>
            <person name="Munson G."/>
            <person name="Naylor J."/>
            <person name="Newes C."/>
            <person name="Nguyen C."/>
            <person name="Nguyen N."/>
            <person name="Nguyen T."/>
            <person name="Nicol R."/>
            <person name="Nielsen C."/>
            <person name="Nizzari M."/>
            <person name="Norbu C."/>
            <person name="Norbu N."/>
            <person name="O'donnell P."/>
            <person name="Okoawo O."/>
            <person name="O'leary S."/>
            <person name="Omotosho B."/>
            <person name="O'neill K."/>
            <person name="Osman S."/>
            <person name="Parker S."/>
            <person name="Perrin D."/>
            <person name="Phunkhang P."/>
            <person name="Piqani B."/>
            <person name="Purcell S."/>
            <person name="Rachupka T."/>
            <person name="Ramasamy U."/>
            <person name="Rameau R."/>
            <person name="Ray V."/>
            <person name="Raymond C."/>
            <person name="Retta R."/>
            <person name="Richardson S."/>
            <person name="Rise C."/>
            <person name="Rodriguez J."/>
            <person name="Rogers J."/>
            <person name="Rogov P."/>
            <person name="Rutman M."/>
            <person name="Schupbach R."/>
            <person name="Seaman C."/>
            <person name="Settipalli S."/>
            <person name="Sharpe T."/>
            <person name="Sheridan J."/>
            <person name="Sherpa N."/>
            <person name="Shi J."/>
            <person name="Smirnov S."/>
            <person name="Smith C."/>
            <person name="Sougnez C."/>
            <person name="Spencer B."/>
            <person name="Stalker J."/>
            <person name="Stange-thomann N."/>
            <person name="Stavropoulos S."/>
            <person name="Stetson K."/>
            <person name="Stone C."/>
            <person name="Stone S."/>
            <person name="Stubbs M."/>
            <person name="Talamas J."/>
            <person name="Tchuinga P."/>
            <person name="Tenzing P."/>
            <person name="Tesfaye S."/>
            <person name="Theodore J."/>
            <person name="Thoulutsang Y."/>
            <person name="Topham K."/>
            <person name="Towey S."/>
            <person name="Tsamla T."/>
            <person name="Tsomo N."/>
            <person name="Vallee D."/>
            <person name="Vassiliev H."/>
            <person name="Venkataraman V."/>
            <person name="Vinson J."/>
            <person name="Vo A."/>
            <person name="Wade C."/>
            <person name="Wang S."/>
            <person name="Wangchuk T."/>
            <person name="Wangdi T."/>
            <person name="Whittaker C."/>
            <person name="Wilkinson J."/>
            <person name="Wu Y."/>
            <person name="Wyman D."/>
            <person name="Yadav S."/>
            <person name="Yang S."/>
            <person name="Yang X."/>
            <person name="Yeager S."/>
            <person name="Yee E."/>
            <person name="Young G."/>
            <person name="Zainoun J."/>
            <person name="Zembeck L."/>
            <person name="Zimmer A."/>
            <person name="Zody M."/>
            <person name="Lander E."/>
        </authorList>
    </citation>
    <scope>NUCLEOTIDE SEQUENCE [LARGE SCALE GENOMIC DNA]</scope>
</reference>
<dbReference type="HOGENOM" id="CLU_2189832_0_0_1"/>
<accession>H2YSJ2</accession>
<dbReference type="GeneTree" id="ENSGT00940000155299"/>
<dbReference type="InterPro" id="IPR000859">
    <property type="entry name" value="CUB_dom"/>
</dbReference>
<dbReference type="PANTHER" id="PTHR24251">
    <property type="entry name" value="OVOCHYMASE-RELATED"/>
    <property type="match status" value="1"/>
</dbReference>
<name>H2YSJ2_CIOSA</name>
<reference evidence="5" key="2">
    <citation type="submission" date="2025-08" db="UniProtKB">
        <authorList>
            <consortium name="Ensembl"/>
        </authorList>
    </citation>
    <scope>IDENTIFICATION</scope>
</reference>
<evidence type="ECO:0000256" key="1">
    <source>
        <dbReference type="ARBA" id="ARBA00022737"/>
    </source>
</evidence>